<accession>A0AAV5MC75</accession>
<dbReference type="EMBL" id="BPVZ01000221">
    <property type="protein sequence ID" value="GKV47098.1"/>
    <property type="molecule type" value="Genomic_DNA"/>
</dbReference>
<evidence type="ECO:0000256" key="1">
    <source>
        <dbReference type="SAM" id="MobiDB-lite"/>
    </source>
</evidence>
<feature type="compositionally biased region" description="Polar residues" evidence="1">
    <location>
        <begin position="45"/>
        <end position="57"/>
    </location>
</feature>
<gene>
    <name evidence="2" type="ORF">SLEP1_g54025</name>
</gene>
<evidence type="ECO:0000313" key="2">
    <source>
        <dbReference type="EMBL" id="GKV47098.1"/>
    </source>
</evidence>
<protein>
    <submittedName>
        <fullName evidence="2">Uncharacterized protein</fullName>
    </submittedName>
</protein>
<comment type="caution">
    <text evidence="2">The sequence shown here is derived from an EMBL/GenBank/DDBJ whole genome shotgun (WGS) entry which is preliminary data.</text>
</comment>
<reference evidence="2 3" key="1">
    <citation type="journal article" date="2021" name="Commun. Biol.">
        <title>The genome of Shorea leprosula (Dipterocarpaceae) highlights the ecological relevance of drought in aseasonal tropical rainforests.</title>
        <authorList>
            <person name="Ng K.K.S."/>
            <person name="Kobayashi M.J."/>
            <person name="Fawcett J.A."/>
            <person name="Hatakeyama M."/>
            <person name="Paape T."/>
            <person name="Ng C.H."/>
            <person name="Ang C.C."/>
            <person name="Tnah L.H."/>
            <person name="Lee C.T."/>
            <person name="Nishiyama T."/>
            <person name="Sese J."/>
            <person name="O'Brien M.J."/>
            <person name="Copetti D."/>
            <person name="Mohd Noor M.I."/>
            <person name="Ong R.C."/>
            <person name="Putra M."/>
            <person name="Sireger I.Z."/>
            <person name="Indrioko S."/>
            <person name="Kosugi Y."/>
            <person name="Izuno A."/>
            <person name="Isagi Y."/>
            <person name="Lee S.L."/>
            <person name="Shimizu K.K."/>
        </authorList>
    </citation>
    <scope>NUCLEOTIDE SEQUENCE [LARGE SCALE GENOMIC DNA]</scope>
    <source>
        <strain evidence="2">214</strain>
    </source>
</reference>
<dbReference type="Proteomes" id="UP001054252">
    <property type="component" value="Unassembled WGS sequence"/>
</dbReference>
<proteinExistence type="predicted"/>
<feature type="region of interest" description="Disordered" evidence="1">
    <location>
        <begin position="1"/>
        <end position="57"/>
    </location>
</feature>
<organism evidence="2 3">
    <name type="scientific">Rubroshorea leprosula</name>
    <dbReference type="NCBI Taxonomy" id="152421"/>
    <lineage>
        <taxon>Eukaryota</taxon>
        <taxon>Viridiplantae</taxon>
        <taxon>Streptophyta</taxon>
        <taxon>Embryophyta</taxon>
        <taxon>Tracheophyta</taxon>
        <taxon>Spermatophyta</taxon>
        <taxon>Magnoliopsida</taxon>
        <taxon>eudicotyledons</taxon>
        <taxon>Gunneridae</taxon>
        <taxon>Pentapetalae</taxon>
        <taxon>rosids</taxon>
        <taxon>malvids</taxon>
        <taxon>Malvales</taxon>
        <taxon>Dipterocarpaceae</taxon>
        <taxon>Rubroshorea</taxon>
    </lineage>
</organism>
<evidence type="ECO:0000313" key="3">
    <source>
        <dbReference type="Proteomes" id="UP001054252"/>
    </source>
</evidence>
<name>A0AAV5MC75_9ROSI</name>
<dbReference type="AlphaFoldDB" id="A0AAV5MC75"/>
<sequence>MAADGFVAAANRSSSSKADGSDPAAGQRQQSRWILSDSRPAAEQIHTSNESLNIIHF</sequence>
<keyword evidence="3" id="KW-1185">Reference proteome</keyword>